<dbReference type="NCBIfam" id="TIGR03696">
    <property type="entry name" value="Rhs_assc_core"/>
    <property type="match status" value="1"/>
</dbReference>
<dbReference type="PATRIC" id="fig|413882.6.peg.1719"/>
<keyword evidence="1" id="KW-0677">Repeat</keyword>
<reference evidence="7 8" key="1">
    <citation type="submission" date="2015-05" db="EMBL/GenBank/DDBJ databases">
        <authorList>
            <person name="Tang B."/>
            <person name="Yu Y."/>
        </authorList>
    </citation>
    <scope>NUCLEOTIDE SEQUENCE [LARGE SCALE GENOMIC DNA]</scope>
    <source>
        <strain evidence="7 8">DSM 7029</strain>
    </source>
</reference>
<keyword evidence="3" id="KW-0812">Transmembrane</keyword>
<dbReference type="Pfam" id="PF25023">
    <property type="entry name" value="TEN_YD-shell"/>
    <property type="match status" value="2"/>
</dbReference>
<evidence type="ECO:0000259" key="6">
    <source>
        <dbReference type="Pfam" id="PF25023"/>
    </source>
</evidence>
<evidence type="ECO:0000256" key="1">
    <source>
        <dbReference type="ARBA" id="ARBA00022737"/>
    </source>
</evidence>
<evidence type="ECO:0000259" key="5">
    <source>
        <dbReference type="Pfam" id="PF20148"/>
    </source>
</evidence>
<dbReference type="KEGG" id="pbh:AAW51_1638"/>
<dbReference type="PANTHER" id="PTHR32305:SF15">
    <property type="entry name" value="PROTEIN RHSA-RELATED"/>
    <property type="match status" value="1"/>
</dbReference>
<feature type="domain" description="Teneurin-like YD-shell" evidence="6">
    <location>
        <begin position="1190"/>
        <end position="1314"/>
    </location>
</feature>
<feature type="region of interest" description="Disordered" evidence="2">
    <location>
        <begin position="1526"/>
        <end position="1547"/>
    </location>
</feature>
<dbReference type="CDD" id="cd20743">
    <property type="entry name" value="FIX_RhsA-like"/>
    <property type="match status" value="1"/>
</dbReference>
<keyword evidence="3" id="KW-0472">Membrane</keyword>
<dbReference type="InterPro" id="IPR056823">
    <property type="entry name" value="TEN-like_YD-shell"/>
</dbReference>
<evidence type="ECO:0000259" key="4">
    <source>
        <dbReference type="Pfam" id="PF03527"/>
    </source>
</evidence>
<feature type="domain" description="RHS protein conserved region" evidence="4">
    <location>
        <begin position="1422"/>
        <end position="1455"/>
    </location>
</feature>
<dbReference type="InterPro" id="IPR022385">
    <property type="entry name" value="Rhs_assc_core"/>
</dbReference>
<gene>
    <name evidence="7" type="ORF">AAW51_1638</name>
</gene>
<dbReference type="InterPro" id="IPR031325">
    <property type="entry name" value="RHS_repeat"/>
</dbReference>
<evidence type="ECO:0000256" key="3">
    <source>
        <dbReference type="SAM" id="Phobius"/>
    </source>
</evidence>
<dbReference type="Proteomes" id="UP000035352">
    <property type="component" value="Chromosome"/>
</dbReference>
<dbReference type="InterPro" id="IPR006530">
    <property type="entry name" value="YD"/>
</dbReference>
<dbReference type="Gene3D" id="2.180.10.10">
    <property type="entry name" value="RHS repeat-associated core"/>
    <property type="match status" value="2"/>
</dbReference>
<dbReference type="EMBL" id="CP011371">
    <property type="protein sequence ID" value="AKJ28329.1"/>
    <property type="molecule type" value="Genomic_DNA"/>
</dbReference>
<dbReference type="PANTHER" id="PTHR32305">
    <property type="match status" value="1"/>
</dbReference>
<dbReference type="InterPro" id="IPR050708">
    <property type="entry name" value="T6SS_VgrG/RHS"/>
</dbReference>
<feature type="domain" description="DUF6531" evidence="5">
    <location>
        <begin position="378"/>
        <end position="454"/>
    </location>
</feature>
<feature type="compositionally biased region" description="Polar residues" evidence="2">
    <location>
        <begin position="1"/>
        <end position="19"/>
    </location>
</feature>
<dbReference type="Pfam" id="PF20148">
    <property type="entry name" value="DUF6531"/>
    <property type="match status" value="1"/>
</dbReference>
<proteinExistence type="predicted"/>
<evidence type="ECO:0000313" key="7">
    <source>
        <dbReference type="EMBL" id="AKJ28329.1"/>
    </source>
</evidence>
<dbReference type="STRING" id="413882.AAW51_1638"/>
<dbReference type="Pfam" id="PF03527">
    <property type="entry name" value="RHS"/>
    <property type="match status" value="1"/>
</dbReference>
<evidence type="ECO:0000313" key="8">
    <source>
        <dbReference type="Proteomes" id="UP000035352"/>
    </source>
</evidence>
<protein>
    <submittedName>
        <fullName evidence="7">Uncharacterized protein</fullName>
    </submittedName>
</protein>
<evidence type="ECO:0000256" key="2">
    <source>
        <dbReference type="SAM" id="MobiDB-lite"/>
    </source>
</evidence>
<dbReference type="Pfam" id="PF05593">
    <property type="entry name" value="RHS_repeat"/>
    <property type="match status" value="1"/>
</dbReference>
<feature type="transmembrane region" description="Helical" evidence="3">
    <location>
        <begin position="103"/>
        <end position="126"/>
    </location>
</feature>
<keyword evidence="8" id="KW-1185">Reference proteome</keyword>
<keyword evidence="3" id="KW-1133">Transmembrane helix</keyword>
<dbReference type="InterPro" id="IPR045351">
    <property type="entry name" value="DUF6531"/>
</dbReference>
<accession>A0A0G3BFZ3</accession>
<feature type="domain" description="Teneurin-like YD-shell" evidence="6">
    <location>
        <begin position="714"/>
        <end position="871"/>
    </location>
</feature>
<feature type="region of interest" description="Disordered" evidence="2">
    <location>
        <begin position="1"/>
        <end position="25"/>
    </location>
</feature>
<name>A0A0G3BFZ3_9BURK</name>
<dbReference type="NCBIfam" id="TIGR01643">
    <property type="entry name" value="YD_repeat_2x"/>
    <property type="match status" value="7"/>
</dbReference>
<organism evidence="7 8">
    <name type="scientific">Caldimonas brevitalea</name>
    <dbReference type="NCBI Taxonomy" id="413882"/>
    <lineage>
        <taxon>Bacteria</taxon>
        <taxon>Pseudomonadati</taxon>
        <taxon>Pseudomonadota</taxon>
        <taxon>Betaproteobacteria</taxon>
        <taxon>Burkholderiales</taxon>
        <taxon>Sphaerotilaceae</taxon>
        <taxon>Caldimonas</taxon>
    </lineage>
</organism>
<sequence>MTARQNNMTEPTTPPQGGQASKPEPQTAVAPLNTIAPEDLQASANAFDAWLRKKTDNYITLDRLTTVAGSLPVLSSIMALASAVMDVVHIVESYLKKKSADFFLWVSLGINIIGIVPTLGAVRMSLRPALHLVRSRFAAGAKDIGAAVVEVLTMELADHISGSLENFITQATGKLDSMLKECADWADKFADSLISVLQRSLGKEPLFKLNTPPPPPARVVYDPKTTSLLGEMLQSAKQMGRNAKHAAEVGMTHYGNAYRQAGNFIGAQAADLLPEKARATVQGLIDTLQQTKVGFRASLTQLADPNAERSIMWLLQRILQAVANRRKTRRAMMSADKGTQVREEIHGRKIEAVNKQAKAETDPSRCKSCEIKAATDGSISYVTGAESFTHTDFVLQAPLPIAWSRTYRSNLSAFDQGSLGARWLTPYSVRIDVQGKGRQRAMVYHGADGRSHRYPWLEVGQTHHDPIEERTLTRISPTLLYLDAGKPLPEGEPSPWRETYELVDTCPGKAEAYGTQHFRLSSLTALHGAAIRLHYGATLREGPYAGEQVLSAIESLQGEQLIAEVALQAHARTGCILGIWEVKDGQLGRALAVYEYDDQGDLVHARDENGASWRYQYQHHLVTRYTDRTGRGMNLAYDGTGPDAKAIHEWADDGSYDTRLAWDENIRLTYITDAMGGETWFYYDIKGYPYRIIHPDKREEWFYRDDAKNLTTHVNPDGATEHFRYDEHGNLIQHTHADGSRVHFEYDKGHRLTGILDPDGGVWKRDYDQQGRLTEETDPLGHKTEYAYDQGGRVIKVTDAKGGTKKLGYTPSGQLTRYTDCSGRTTEWGYDERGRLVKTTDAAGNETKYRYTPLTQETLQRAWQPEDYGNHPGQLEAVIAPDETEEQFCHDAEGRLLTHTDALKRSTSYRYTAAGLVHDRVDALGQRLGYRWDPLGRLVELRNENDQPYRFKYDPVGRLLAETGFDGKTTEYRYAEDTGVLQAVVDGSVTTELKFDPMGRLLQRKATAPGKDEQVESFGYYPGGRMGEARNEHARLQWFYDAAGNLVREHHGYQGPFFPERKTAVWRHRYNELNQRVGTTRPDGHTLEWLTYGSGHIHGLVLDGQDVLGFERDALHREVYRQQGNGLAQHQKYDLVGRVLEQQVQHSQQRRPVDINDAYKHAHASVGTQATIARRYRYDQAGQLDHIEDSRRGRLEYRYDPVGRLLQATSVLGPEFFAFDPAGNIVPVQGQGEKRATATERPKLPKVLDNLLKEYAGTTYRYDERGNLVERVRYGQRSQFDWDAFNRMTKATTPEGSTTFAYDPLGRRLAKRSERPNPHGGEPLREDVVFGWDGDTLGFESRMPEGNQWANEQTIHYIHEPGGFVPLLQARRTEVIQLAPTTDVKAMMQANDGKYESELDPLWNGELDDREVQPFSQNELVYYQCDHLGTPQELTDHEGRVAWAAQYKAWGLATEAISEVARKAGFVNPIRFQGQYFDEETGLHYNRFRYYDPHSGRFVSRDPIGLLGGMNVHAYAPNSTEWVDPLGLSGSSSQRRKQRRAQANAAPKCCPCPESGHLYRGVPAKHPAIADARRGIATPALEVGGASAQEHNEGGHSGRSPYTSWSRQKSIAEWHANKDGPGGILLSAPFGAPKDGDCWSWEFSDDVYGEDEVLLKGKRSGLGVHKP</sequence>
<dbReference type="InterPro" id="IPR001826">
    <property type="entry name" value="RHS"/>
</dbReference>